<dbReference type="PANTHER" id="PTHR32552">
    <property type="entry name" value="FERRICHROME IRON RECEPTOR-RELATED"/>
    <property type="match status" value="1"/>
</dbReference>
<evidence type="ECO:0000256" key="12">
    <source>
        <dbReference type="ARBA" id="ARBA00023170"/>
    </source>
</evidence>
<evidence type="ECO:0000256" key="7">
    <source>
        <dbReference type="ARBA" id="ARBA00022729"/>
    </source>
</evidence>
<dbReference type="GO" id="GO:0009279">
    <property type="term" value="C:cell outer membrane"/>
    <property type="evidence" value="ECO:0007669"/>
    <property type="project" value="UniProtKB-SubCell"/>
</dbReference>
<keyword evidence="8" id="KW-0408">Iron</keyword>
<organism evidence="18 19">
    <name type="scientific">Stenotrophomonas chelatiphaga</name>
    <dbReference type="NCBI Taxonomy" id="517011"/>
    <lineage>
        <taxon>Bacteria</taxon>
        <taxon>Pseudomonadati</taxon>
        <taxon>Pseudomonadota</taxon>
        <taxon>Gammaproteobacteria</taxon>
        <taxon>Lysobacterales</taxon>
        <taxon>Lysobacteraceae</taxon>
        <taxon>Stenotrophomonas</taxon>
    </lineage>
</organism>
<keyword evidence="5" id="KW-0410">Iron transport</keyword>
<protein>
    <recommendedName>
        <fullName evidence="20">TonB-dependent receptor</fullName>
    </recommendedName>
</protein>
<dbReference type="InterPro" id="IPR037066">
    <property type="entry name" value="Plug_dom_sf"/>
</dbReference>
<dbReference type="InterPro" id="IPR012910">
    <property type="entry name" value="Plug_dom"/>
</dbReference>
<dbReference type="SUPFAM" id="SSF56935">
    <property type="entry name" value="Porins"/>
    <property type="match status" value="1"/>
</dbReference>
<dbReference type="InterPro" id="IPR036942">
    <property type="entry name" value="Beta-barrel_TonB_sf"/>
</dbReference>
<comment type="similarity">
    <text evidence="2 14 15">Belongs to the TonB-dependent receptor family.</text>
</comment>
<feature type="domain" description="TonB-dependent receptor plug" evidence="17">
    <location>
        <begin position="56"/>
        <end position="157"/>
    </location>
</feature>
<sequence length="692" mass="75200">MVIEAEPVAASAAPAAAPAPAAPPTQLDDVLVQAFRADAGYRVDHSSTATRTATALRDVPQSMQIVSRQLIEDQQIVRLTDVLQNVSSVQMNGTGGNRGETYQIRGFVTPRYAINGFQLTSAMDRPEAFVDLANVEQVEVLKGPSSVMFGISEPGGVINIVTRAPAAEFATDGALTVGSFGFRRVEASATDALNATGTLTGRVTGAWQGEDGFRDHAAHSRRSFGAAALRWQPDAATQVDLAVDHVDQSQPFDRGLIATDEGVYVHDARRYLGESWSITEARKSVASLLVQHALSEDVGLRLSARHSDALVQDSGAVDLQGIEADGRSVRRRITDRREDSADTNLRLDAIIDARTGSLQHRLLAGAEYSRARMDFASGRANIASLDMYVPVYGLALRPVTRANAQNRYDVEMLSSYLQDQMEFSAAWKALLSVRHDAVRSSLDDTFNGEYTRNKDDAVTARAGVVYQPRPWASWYASYSESFQPQSGQTRAGGALSPERGQQLEVGTRLDLVPDRLTLTSALFQITKQDVATEDPLDPDFSILTGEQRVRGWEVDASGRIAEGWTLSANLSLLDAEITRDNTYAPGNRLVGVPRHSGRVWLHHAFSGMLQGLSIGGGATRVGARSVDLDNRFDIDGYTTFDATAAYAFSPRLELSLRLANLTDRFHVEGVQASNNLYPGSPRAFSLQVRMQL</sequence>
<keyword evidence="6 14" id="KW-0812">Transmembrane</keyword>
<evidence type="ECO:0000256" key="10">
    <source>
        <dbReference type="ARBA" id="ARBA00023077"/>
    </source>
</evidence>
<dbReference type="Proteomes" id="UP000051386">
    <property type="component" value="Unassembled WGS sequence"/>
</dbReference>
<reference evidence="18 19" key="1">
    <citation type="submission" date="2015-05" db="EMBL/GenBank/DDBJ databases">
        <title>Genome sequencing and analysis of members of genus Stenotrophomonas.</title>
        <authorList>
            <person name="Patil P.P."/>
            <person name="Midha S."/>
            <person name="Patil P.B."/>
        </authorList>
    </citation>
    <scope>NUCLEOTIDE SEQUENCE [LARGE SCALE GENOMIC DNA]</scope>
    <source>
        <strain evidence="18 19">DSM 21508</strain>
    </source>
</reference>
<evidence type="ECO:0000256" key="11">
    <source>
        <dbReference type="ARBA" id="ARBA00023136"/>
    </source>
</evidence>
<evidence type="ECO:0000259" key="17">
    <source>
        <dbReference type="Pfam" id="PF07715"/>
    </source>
</evidence>
<gene>
    <name evidence="18" type="ORF">ABB28_04250</name>
</gene>
<dbReference type="GO" id="GO:0015344">
    <property type="term" value="F:siderophore uptake transmembrane transporter activity"/>
    <property type="evidence" value="ECO:0007669"/>
    <property type="project" value="TreeGrafter"/>
</dbReference>
<evidence type="ECO:0000313" key="18">
    <source>
        <dbReference type="EMBL" id="KRG75931.1"/>
    </source>
</evidence>
<dbReference type="Gene3D" id="2.40.170.20">
    <property type="entry name" value="TonB-dependent receptor, beta-barrel domain"/>
    <property type="match status" value="1"/>
</dbReference>
<comment type="caution">
    <text evidence="18">The sequence shown here is derived from an EMBL/GenBank/DDBJ whole genome shotgun (WGS) entry which is preliminary data.</text>
</comment>
<evidence type="ECO:0000256" key="13">
    <source>
        <dbReference type="ARBA" id="ARBA00023237"/>
    </source>
</evidence>
<proteinExistence type="inferred from homology"/>
<evidence type="ECO:0000256" key="8">
    <source>
        <dbReference type="ARBA" id="ARBA00023004"/>
    </source>
</evidence>
<dbReference type="GO" id="GO:0015891">
    <property type="term" value="P:siderophore transport"/>
    <property type="evidence" value="ECO:0007669"/>
    <property type="project" value="InterPro"/>
</dbReference>
<dbReference type="CDD" id="cd01347">
    <property type="entry name" value="ligand_gated_channel"/>
    <property type="match status" value="1"/>
</dbReference>
<keyword evidence="11 14" id="KW-0472">Membrane</keyword>
<dbReference type="PATRIC" id="fig|517011.3.peg.269"/>
<evidence type="ECO:0000256" key="3">
    <source>
        <dbReference type="ARBA" id="ARBA00022448"/>
    </source>
</evidence>
<dbReference type="GO" id="GO:0038023">
    <property type="term" value="F:signaling receptor activity"/>
    <property type="evidence" value="ECO:0007669"/>
    <property type="project" value="InterPro"/>
</dbReference>
<dbReference type="Pfam" id="PF07715">
    <property type="entry name" value="Plug"/>
    <property type="match status" value="1"/>
</dbReference>
<dbReference type="InterPro" id="IPR010105">
    <property type="entry name" value="TonB_sidphr_rcpt"/>
</dbReference>
<accession>A0A0R0D368</accession>
<dbReference type="PANTHER" id="PTHR32552:SF68">
    <property type="entry name" value="FERRICHROME OUTER MEMBRANE TRANSPORTER_PHAGE RECEPTOR"/>
    <property type="match status" value="1"/>
</dbReference>
<keyword evidence="12" id="KW-0675">Receptor</keyword>
<evidence type="ECO:0000256" key="6">
    <source>
        <dbReference type="ARBA" id="ARBA00022692"/>
    </source>
</evidence>
<keyword evidence="3 14" id="KW-0813">Transport</keyword>
<keyword evidence="13 14" id="KW-0998">Cell outer membrane</keyword>
<dbReference type="Gene3D" id="2.170.130.10">
    <property type="entry name" value="TonB-dependent receptor, plug domain"/>
    <property type="match status" value="1"/>
</dbReference>
<dbReference type="FunFam" id="2.40.170.20:FF:000005">
    <property type="entry name" value="TonB-dependent siderophore receptor"/>
    <property type="match status" value="1"/>
</dbReference>
<evidence type="ECO:0000256" key="9">
    <source>
        <dbReference type="ARBA" id="ARBA00023065"/>
    </source>
</evidence>
<keyword evidence="19" id="KW-1185">Reference proteome</keyword>
<dbReference type="FunFam" id="2.170.130.10:FF:000001">
    <property type="entry name" value="Catecholate siderophore TonB-dependent receptor"/>
    <property type="match status" value="1"/>
</dbReference>
<dbReference type="PROSITE" id="PS52016">
    <property type="entry name" value="TONB_DEPENDENT_REC_3"/>
    <property type="match status" value="1"/>
</dbReference>
<evidence type="ECO:0000256" key="15">
    <source>
        <dbReference type="RuleBase" id="RU003357"/>
    </source>
</evidence>
<dbReference type="InterPro" id="IPR039426">
    <property type="entry name" value="TonB-dep_rcpt-like"/>
</dbReference>
<evidence type="ECO:0000259" key="16">
    <source>
        <dbReference type="Pfam" id="PF00593"/>
    </source>
</evidence>
<comment type="subcellular location">
    <subcellularLocation>
        <location evidence="1 14">Cell outer membrane</location>
        <topology evidence="1 14">Multi-pass membrane protein</topology>
    </subcellularLocation>
</comment>
<evidence type="ECO:0000313" key="19">
    <source>
        <dbReference type="Proteomes" id="UP000051386"/>
    </source>
</evidence>
<evidence type="ECO:0000256" key="14">
    <source>
        <dbReference type="PROSITE-ProRule" id="PRU01360"/>
    </source>
</evidence>
<keyword evidence="10 15" id="KW-0798">TonB box</keyword>
<evidence type="ECO:0000256" key="2">
    <source>
        <dbReference type="ARBA" id="ARBA00009810"/>
    </source>
</evidence>
<evidence type="ECO:0000256" key="5">
    <source>
        <dbReference type="ARBA" id="ARBA00022496"/>
    </source>
</evidence>
<keyword evidence="7" id="KW-0732">Signal</keyword>
<dbReference type="NCBIfam" id="TIGR01783">
    <property type="entry name" value="TonB-siderophor"/>
    <property type="match status" value="1"/>
</dbReference>
<evidence type="ECO:0000256" key="1">
    <source>
        <dbReference type="ARBA" id="ARBA00004571"/>
    </source>
</evidence>
<evidence type="ECO:0008006" key="20">
    <source>
        <dbReference type="Google" id="ProtNLM"/>
    </source>
</evidence>
<evidence type="ECO:0000256" key="4">
    <source>
        <dbReference type="ARBA" id="ARBA00022452"/>
    </source>
</evidence>
<name>A0A0R0D368_9GAMM</name>
<dbReference type="EMBL" id="LDJK01000012">
    <property type="protein sequence ID" value="KRG75931.1"/>
    <property type="molecule type" value="Genomic_DNA"/>
</dbReference>
<dbReference type="Pfam" id="PF00593">
    <property type="entry name" value="TonB_dep_Rec_b-barrel"/>
    <property type="match status" value="1"/>
</dbReference>
<dbReference type="InterPro" id="IPR000531">
    <property type="entry name" value="Beta-barrel_TonB"/>
</dbReference>
<keyword evidence="4 14" id="KW-1134">Transmembrane beta strand</keyword>
<dbReference type="RefSeq" id="WP_123698862.1">
    <property type="nucleotide sequence ID" value="NZ_JANUEG010000006.1"/>
</dbReference>
<keyword evidence="9" id="KW-0406">Ion transport</keyword>
<feature type="domain" description="TonB-dependent receptor-like beta-barrel" evidence="16">
    <location>
        <begin position="231"/>
        <end position="661"/>
    </location>
</feature>
<dbReference type="AlphaFoldDB" id="A0A0R0D368"/>